<dbReference type="GO" id="GO:0008083">
    <property type="term" value="F:growth factor activity"/>
    <property type="evidence" value="ECO:0007669"/>
    <property type="project" value="TreeGrafter"/>
</dbReference>
<dbReference type="Proteomes" id="UP000261540">
    <property type="component" value="Unplaced"/>
</dbReference>
<evidence type="ECO:0000256" key="7">
    <source>
        <dbReference type="SAM" id="MobiDB-lite"/>
    </source>
</evidence>
<accession>A0A3B3Q6A8</accession>
<evidence type="ECO:0000256" key="1">
    <source>
        <dbReference type="ARBA" id="ARBA00004613"/>
    </source>
</evidence>
<evidence type="ECO:0000256" key="3">
    <source>
        <dbReference type="ARBA" id="ARBA00022729"/>
    </source>
</evidence>
<dbReference type="GO" id="GO:0005581">
    <property type="term" value="C:collagen trimer"/>
    <property type="evidence" value="ECO:0007669"/>
    <property type="project" value="UniProtKB-KW"/>
</dbReference>
<keyword evidence="4" id="KW-0430">Lectin</keyword>
<reference evidence="10" key="2">
    <citation type="submission" date="2025-09" db="UniProtKB">
        <authorList>
            <consortium name="Ensembl"/>
        </authorList>
    </citation>
    <scope>IDENTIFICATION</scope>
</reference>
<dbReference type="RefSeq" id="XP_023666893.1">
    <property type="nucleotide sequence ID" value="XM_023811125.2"/>
</dbReference>
<evidence type="ECO:0000256" key="4">
    <source>
        <dbReference type="ARBA" id="ARBA00022734"/>
    </source>
</evidence>
<keyword evidence="3 8" id="KW-0732">Signal</keyword>
<comment type="subcellular location">
    <subcellularLocation>
        <location evidence="1">Secreted</location>
    </subcellularLocation>
</comment>
<keyword evidence="6" id="KW-0176">Collagen</keyword>
<dbReference type="PANTHER" id="PTHR22799">
    <property type="entry name" value="TETRANECTIN-RELATED"/>
    <property type="match status" value="1"/>
</dbReference>
<keyword evidence="11" id="KW-1185">Reference proteome</keyword>
<dbReference type="SMART" id="SM00034">
    <property type="entry name" value="CLECT"/>
    <property type="match status" value="1"/>
</dbReference>
<dbReference type="OrthoDB" id="8066719at2759"/>
<dbReference type="InterPro" id="IPR051663">
    <property type="entry name" value="CLec_Tetranectin-domain"/>
</dbReference>
<evidence type="ECO:0000256" key="2">
    <source>
        <dbReference type="ARBA" id="ARBA00022525"/>
    </source>
</evidence>
<dbReference type="Pfam" id="PF00059">
    <property type="entry name" value="Lectin_C"/>
    <property type="match status" value="1"/>
</dbReference>
<dbReference type="GeneID" id="111843484"/>
<protein>
    <submittedName>
        <fullName evidence="10">Collectin subfamily member 10</fullName>
    </submittedName>
</protein>
<dbReference type="AlphaFoldDB" id="A0A3B3Q6A8"/>
<dbReference type="SUPFAM" id="SSF56436">
    <property type="entry name" value="C-type lectin-like"/>
    <property type="match status" value="1"/>
</dbReference>
<dbReference type="Pfam" id="PF01391">
    <property type="entry name" value="Collagen"/>
    <property type="match status" value="1"/>
</dbReference>
<dbReference type="GO" id="GO:0005615">
    <property type="term" value="C:extracellular space"/>
    <property type="evidence" value="ECO:0007669"/>
    <property type="project" value="TreeGrafter"/>
</dbReference>
<dbReference type="GO" id="GO:0001503">
    <property type="term" value="P:ossification"/>
    <property type="evidence" value="ECO:0007669"/>
    <property type="project" value="TreeGrafter"/>
</dbReference>
<dbReference type="Gene3D" id="3.10.100.10">
    <property type="entry name" value="Mannose-Binding Protein A, subunit A"/>
    <property type="match status" value="1"/>
</dbReference>
<name>A0A3B3Q6A8_9TELE</name>
<dbReference type="PANTHER" id="PTHR22799:SF1">
    <property type="entry name" value="C-TYPE LECTIN DOMAIN FAMILY 11 MEMBER A"/>
    <property type="match status" value="1"/>
</dbReference>
<dbReference type="Ensembl" id="ENSPKIT00000025298.1">
    <property type="protein sequence ID" value="ENSPKIP00000001379.1"/>
    <property type="gene ID" value="ENSPKIG00000019699.1"/>
</dbReference>
<evidence type="ECO:0000256" key="8">
    <source>
        <dbReference type="SAM" id="SignalP"/>
    </source>
</evidence>
<reference evidence="10" key="1">
    <citation type="submission" date="2025-08" db="UniProtKB">
        <authorList>
            <consortium name="Ensembl"/>
        </authorList>
    </citation>
    <scope>IDENTIFICATION</scope>
</reference>
<dbReference type="InterPro" id="IPR016187">
    <property type="entry name" value="CTDL_fold"/>
</dbReference>
<sequence>MGGLDCRSMFFFLFLLFKAFAFLGAADVCSNAILLGLKGELGDNGDAGEQGRLGKAGPTGQPGLRGELGSQGDTGPMGKTGPAGERGDKGIRGTDGPPGLKGRPGTTCDCGRYRKVVGQLDVNVGKLKNSVNFLKSVILGIKETDEKFYLIVKEGRKYKDALLSCQLRGGTLAMPKSEAANALIASYINQAGLTHAYIGLRAAESEGEHAFTDSSPLQNFTSWSTPGSAQRNGTCVEMASTGAWTPADCDAAMYYMCEFTKKGRVASTAL</sequence>
<dbReference type="PROSITE" id="PS50041">
    <property type="entry name" value="C_TYPE_LECTIN_2"/>
    <property type="match status" value="1"/>
</dbReference>
<evidence type="ECO:0000313" key="11">
    <source>
        <dbReference type="Proteomes" id="UP000261540"/>
    </source>
</evidence>
<dbReference type="GeneTree" id="ENSGT00940000159374"/>
<evidence type="ECO:0000313" key="10">
    <source>
        <dbReference type="Ensembl" id="ENSPKIP00000001379.1"/>
    </source>
</evidence>
<dbReference type="InterPro" id="IPR001304">
    <property type="entry name" value="C-type_lectin-like"/>
</dbReference>
<feature type="domain" description="C-type lectin" evidence="9">
    <location>
        <begin position="144"/>
        <end position="258"/>
    </location>
</feature>
<organism evidence="10 11">
    <name type="scientific">Paramormyrops kingsleyae</name>
    <dbReference type="NCBI Taxonomy" id="1676925"/>
    <lineage>
        <taxon>Eukaryota</taxon>
        <taxon>Metazoa</taxon>
        <taxon>Chordata</taxon>
        <taxon>Craniata</taxon>
        <taxon>Vertebrata</taxon>
        <taxon>Euteleostomi</taxon>
        <taxon>Actinopterygii</taxon>
        <taxon>Neopterygii</taxon>
        <taxon>Teleostei</taxon>
        <taxon>Osteoglossocephala</taxon>
        <taxon>Osteoglossomorpha</taxon>
        <taxon>Osteoglossiformes</taxon>
        <taxon>Mormyridae</taxon>
        <taxon>Paramormyrops</taxon>
    </lineage>
</organism>
<dbReference type="STRING" id="1676925.ENSPKIP00000001379"/>
<feature type="signal peptide" evidence="8">
    <location>
        <begin position="1"/>
        <end position="21"/>
    </location>
</feature>
<dbReference type="InterPro" id="IPR016186">
    <property type="entry name" value="C-type_lectin-like/link_sf"/>
</dbReference>
<evidence type="ECO:0000256" key="6">
    <source>
        <dbReference type="ARBA" id="ARBA00023119"/>
    </source>
</evidence>
<keyword evidence="2" id="KW-0964">Secreted</keyword>
<evidence type="ECO:0000259" key="9">
    <source>
        <dbReference type="PROSITE" id="PS50041"/>
    </source>
</evidence>
<keyword evidence="5" id="KW-0106">Calcium</keyword>
<dbReference type="InterPro" id="IPR008160">
    <property type="entry name" value="Collagen"/>
</dbReference>
<feature type="region of interest" description="Disordered" evidence="7">
    <location>
        <begin position="48"/>
        <end position="106"/>
    </location>
</feature>
<proteinExistence type="predicted"/>
<dbReference type="GO" id="GO:0030246">
    <property type="term" value="F:carbohydrate binding"/>
    <property type="evidence" value="ECO:0007669"/>
    <property type="project" value="UniProtKB-KW"/>
</dbReference>
<evidence type="ECO:0000256" key="5">
    <source>
        <dbReference type="ARBA" id="ARBA00022837"/>
    </source>
</evidence>
<feature type="chain" id="PRO_5017479494" evidence="8">
    <location>
        <begin position="22"/>
        <end position="270"/>
    </location>
</feature>